<proteinExistence type="predicted"/>
<name>U7DW50_POPTR</name>
<feature type="region of interest" description="Disordered" evidence="1">
    <location>
        <begin position="158"/>
        <end position="177"/>
    </location>
</feature>
<feature type="compositionally biased region" description="Low complexity" evidence="1">
    <location>
        <begin position="1"/>
        <end position="21"/>
    </location>
</feature>
<sequence length="202" mass="22272">MSRFSASSADRSSSSSFGGRSAVEDPASWVRRRRRCYGKETSLQGWRSLLLETGLRVRRSPSSPLFRVADQVCERGAAAGSLMTGGRDDWSWLRGPVCLAESDQWEDDRSQNGGRFFFEKMKVMAEKGSVSAAVLEGKWSGSRMAALVWFQREGEQRRGQGDGVGLRKEDDGGTGCEIGGLCRRLKRKNLQNQRREGGGGSP</sequence>
<feature type="compositionally biased region" description="Basic and acidic residues" evidence="1">
    <location>
        <begin position="158"/>
        <end position="171"/>
    </location>
</feature>
<dbReference type="AlphaFoldDB" id="U7DW50"/>
<reference evidence="2" key="2">
    <citation type="submission" date="2017-07" db="EMBL/GenBank/DDBJ databases">
        <title>WGS assembly of Populus trichocarpa.</title>
        <authorList>
            <person name="Tuskan G."/>
            <person name="Difazio S."/>
            <person name="Jansson S."/>
            <person name="Bohlmann J."/>
            <person name="Grigoriev I."/>
            <person name="Hellsten U."/>
            <person name="Putnam N."/>
            <person name="Ralph S."/>
            <person name="Rombauts S."/>
            <person name="Salamov A."/>
            <person name="Schein J."/>
            <person name="Sterck L."/>
            <person name="Aerts A."/>
            <person name="Bhalerao R."/>
            <person name="Bhalerao R."/>
            <person name="Blaudez D."/>
            <person name="Boerjan W."/>
            <person name="Brun A."/>
            <person name="Brunner A."/>
            <person name="Busov V."/>
            <person name="Campbell M."/>
            <person name="Carlson J."/>
            <person name="Chalot M."/>
            <person name="Chapman J."/>
            <person name="Chen G."/>
            <person name="Cooper D."/>
            <person name="Coutinho P."/>
            <person name="Couturier J."/>
            <person name="Covert S."/>
            <person name="Cronk Q."/>
            <person name="Cunningham R."/>
            <person name="Davis J."/>
            <person name="Degroeve S."/>
            <person name="Dejardin A."/>
            <person name="Depamphilis C."/>
            <person name="Detter J."/>
            <person name="Dirks B."/>
            <person name="Dubchak I."/>
            <person name="Duplessis S."/>
            <person name="Ehlting J."/>
            <person name="Ellis B."/>
            <person name="Gendler K."/>
            <person name="Goodstein D."/>
            <person name="Gribskov M."/>
            <person name="Grimwood J."/>
            <person name="Groover A."/>
            <person name="Gunter L."/>
            <person name="Hamberger B."/>
            <person name="Heinze B."/>
            <person name="Helariutta Y."/>
            <person name="Henrissat B."/>
            <person name="Holligan D."/>
            <person name="Holt R."/>
            <person name="Huang W."/>
            <person name="Islam-Faridi N."/>
            <person name="Jones S."/>
            <person name="Jones-Rhoades M."/>
            <person name="Jorgensen R."/>
            <person name="Joshi C."/>
            <person name="Kangasjarvi J."/>
            <person name="Karlsson J."/>
            <person name="Kelleher C."/>
            <person name="Kirkpatrick R."/>
            <person name="Kirst M."/>
            <person name="Kohler A."/>
            <person name="Kalluri U."/>
            <person name="Larimer F."/>
            <person name="Leebens-Mack J."/>
            <person name="Leple J."/>
            <person name="Locascio P."/>
            <person name="Lou Y."/>
            <person name="Lucas S."/>
            <person name="Martin F."/>
            <person name="Montanini B."/>
            <person name="Napoli C."/>
            <person name="Nelson D."/>
            <person name="Nelson C."/>
            <person name="Nieminen K."/>
            <person name="Nilsson O."/>
            <person name="Pereda V."/>
            <person name="Peter G."/>
            <person name="Philippe R."/>
            <person name="Pilate G."/>
            <person name="Poliakov A."/>
            <person name="Razumovskaya J."/>
            <person name="Richardson P."/>
            <person name="Rinaldi C."/>
            <person name="Ritland K."/>
            <person name="Rouze P."/>
            <person name="Ryaboy D."/>
            <person name="Schmutz J."/>
            <person name="Schrader J."/>
            <person name="Segerman B."/>
            <person name="Shin H."/>
            <person name="Siddiqui A."/>
            <person name="Sterky F."/>
            <person name="Terry A."/>
            <person name="Tsai C."/>
            <person name="Uberbacher E."/>
            <person name="Unneberg P."/>
            <person name="Vahala J."/>
            <person name="Wall K."/>
            <person name="Wessler S."/>
            <person name="Yang G."/>
            <person name="Yin T."/>
            <person name="Douglas C."/>
            <person name="Marra M."/>
            <person name="Sandberg G."/>
            <person name="Van De Peer Y."/>
            <person name="Rokhsar D."/>
        </authorList>
    </citation>
    <scope>NUCLEOTIDE SEQUENCE</scope>
    <source>
        <strain evidence="2">Nisqually-1</strain>
    </source>
</reference>
<reference evidence="2" key="1">
    <citation type="journal article" date="2006" name="Science">
        <title>The genome of black cottonwood, Populus trichocarpa (Torr. &amp; Gray).</title>
        <authorList>
            <person name="Tuskan G.A."/>
            <person name="Difazio S."/>
            <person name="Jansson S."/>
            <person name="Bohlmann J."/>
            <person name="Grigoriev I."/>
            <person name="Hellsten U."/>
            <person name="Putnam N."/>
            <person name="Ralph S."/>
            <person name="Rombauts S."/>
            <person name="Salamov A."/>
            <person name="Schein J."/>
            <person name="Sterck L."/>
            <person name="Aerts A."/>
            <person name="Bhalerao R.R."/>
            <person name="Bhalerao R.P."/>
            <person name="Blaudez D."/>
            <person name="Boerjan W."/>
            <person name="Brun A."/>
            <person name="Brunner A."/>
            <person name="Busov V."/>
            <person name="Campbell M."/>
            <person name="Carlson J."/>
            <person name="Chalot M."/>
            <person name="Chapman J."/>
            <person name="Chen G.L."/>
            <person name="Cooper D."/>
            <person name="Coutinho P.M."/>
            <person name="Couturier J."/>
            <person name="Covert S."/>
            <person name="Cronk Q."/>
            <person name="Cunningham R."/>
            <person name="Davis J."/>
            <person name="Degroeve S."/>
            <person name="Dejardin A."/>
            <person name="Depamphilis C."/>
            <person name="Detter J."/>
            <person name="Dirks B."/>
            <person name="Dubchak I."/>
            <person name="Duplessis S."/>
            <person name="Ehlting J."/>
            <person name="Ellis B."/>
            <person name="Gendler K."/>
            <person name="Goodstein D."/>
            <person name="Gribskov M."/>
            <person name="Grimwood J."/>
            <person name="Groover A."/>
            <person name="Gunter L."/>
            <person name="Hamberger B."/>
            <person name="Heinze B."/>
            <person name="Helariutta Y."/>
            <person name="Henrissat B."/>
            <person name="Holligan D."/>
            <person name="Holt R."/>
            <person name="Huang W."/>
            <person name="Islam-Faridi N."/>
            <person name="Jones S."/>
            <person name="Jones-Rhoades M."/>
            <person name="Jorgensen R."/>
            <person name="Joshi C."/>
            <person name="Kangasjarvi J."/>
            <person name="Karlsson J."/>
            <person name="Kelleher C."/>
            <person name="Kirkpatrick R."/>
            <person name="Kirst M."/>
            <person name="Kohler A."/>
            <person name="Kalluri U."/>
            <person name="Larimer F."/>
            <person name="Leebens-Mack J."/>
            <person name="Leple J.C."/>
            <person name="Locascio P."/>
            <person name="Lou Y."/>
            <person name="Lucas S."/>
            <person name="Martin F."/>
            <person name="Montanini B."/>
            <person name="Napoli C."/>
            <person name="Nelson D.R."/>
            <person name="Nelson C."/>
            <person name="Nieminen K."/>
            <person name="Nilsson O."/>
            <person name="Pereda V."/>
            <person name="Peter G."/>
            <person name="Philippe R."/>
            <person name="Pilate G."/>
            <person name="Poliakov A."/>
            <person name="Razumovskaya J."/>
            <person name="Richardson P."/>
            <person name="Rinaldi C."/>
            <person name="Ritland K."/>
            <person name="Rouze P."/>
            <person name="Ryaboy D."/>
            <person name="Schmutz J."/>
            <person name="Schrader J."/>
            <person name="Segerman B."/>
            <person name="Shin H."/>
            <person name="Siddiqui A."/>
            <person name="Sterky F."/>
            <person name="Terry A."/>
            <person name="Tsai C.J."/>
            <person name="Uberbacher E."/>
            <person name="Unneberg P."/>
            <person name="Vahala J."/>
            <person name="Wall K."/>
            <person name="Wessler S."/>
            <person name="Yang G."/>
            <person name="Yin T."/>
            <person name="Douglas C."/>
            <person name="Marra M."/>
            <person name="Sandberg G."/>
            <person name="Van de Peer Y."/>
            <person name="Rokhsar D."/>
        </authorList>
    </citation>
    <scope>NUCLEOTIDE SEQUENCE [LARGE SCALE GENOMIC DNA]</scope>
    <source>
        <strain evidence="2">Nisqually-1</strain>
    </source>
</reference>
<evidence type="ECO:0000256" key="1">
    <source>
        <dbReference type="SAM" id="MobiDB-lite"/>
    </source>
</evidence>
<gene>
    <name evidence="2" type="ORF">POPTR_T164900</name>
</gene>
<organism evidence="2">
    <name type="scientific">Populus trichocarpa</name>
    <name type="common">Western balsam poplar</name>
    <name type="synonym">Populus balsamifera subsp. trichocarpa</name>
    <dbReference type="NCBI Taxonomy" id="3694"/>
    <lineage>
        <taxon>Eukaryota</taxon>
        <taxon>Viridiplantae</taxon>
        <taxon>Streptophyta</taxon>
        <taxon>Embryophyta</taxon>
        <taxon>Tracheophyta</taxon>
        <taxon>Spermatophyta</taxon>
        <taxon>Magnoliopsida</taxon>
        <taxon>eudicotyledons</taxon>
        <taxon>Gunneridae</taxon>
        <taxon>Pentapetalae</taxon>
        <taxon>rosids</taxon>
        <taxon>fabids</taxon>
        <taxon>Malpighiales</taxon>
        <taxon>Salicaceae</taxon>
        <taxon>Saliceae</taxon>
        <taxon>Populus</taxon>
    </lineage>
</organism>
<feature type="region of interest" description="Disordered" evidence="1">
    <location>
        <begin position="1"/>
        <end position="26"/>
    </location>
</feature>
<evidence type="ECO:0000313" key="2">
    <source>
        <dbReference type="EMBL" id="PNS22185.1"/>
    </source>
</evidence>
<dbReference type="EMBL" id="KZ623666">
    <property type="protein sequence ID" value="PNS22185.1"/>
    <property type="molecule type" value="Genomic_DNA"/>
</dbReference>
<dbReference type="InParanoid" id="U7DW50"/>
<accession>U7DW50</accession>
<dbReference type="HOGENOM" id="CLU_1356684_0_0_1"/>
<protein>
    <submittedName>
        <fullName evidence="2">Uncharacterized protein</fullName>
    </submittedName>
</protein>